<keyword evidence="8 10" id="KW-0472">Membrane</keyword>
<keyword evidence="6" id="KW-0406">Ion transport</keyword>
<dbReference type="AlphaFoldDB" id="A0A418WLI8"/>
<dbReference type="GO" id="GO:0009279">
    <property type="term" value="C:cell outer membrane"/>
    <property type="evidence" value="ECO:0007669"/>
    <property type="project" value="UniProtKB-SubCell"/>
</dbReference>
<dbReference type="PROSITE" id="PS52016">
    <property type="entry name" value="TONB_DEPENDENT_REC_3"/>
    <property type="match status" value="1"/>
</dbReference>
<dbReference type="PANTHER" id="PTHR30069">
    <property type="entry name" value="TONB-DEPENDENT OUTER MEMBRANE RECEPTOR"/>
    <property type="match status" value="1"/>
</dbReference>
<evidence type="ECO:0000256" key="2">
    <source>
        <dbReference type="ARBA" id="ARBA00022448"/>
    </source>
</evidence>
<dbReference type="CDD" id="cd01347">
    <property type="entry name" value="ligand_gated_channel"/>
    <property type="match status" value="1"/>
</dbReference>
<evidence type="ECO:0000259" key="14">
    <source>
        <dbReference type="Pfam" id="PF07715"/>
    </source>
</evidence>
<comment type="similarity">
    <text evidence="10 11">Belongs to the TonB-dependent receptor family.</text>
</comment>
<dbReference type="SUPFAM" id="SSF56935">
    <property type="entry name" value="Porins"/>
    <property type="match status" value="1"/>
</dbReference>
<dbReference type="EMBL" id="QYUM01000003">
    <property type="protein sequence ID" value="RJF90719.1"/>
    <property type="molecule type" value="Genomic_DNA"/>
</dbReference>
<keyword evidence="4 10" id="KW-0812">Transmembrane</keyword>
<feature type="domain" description="TonB-dependent receptor-like beta-barrel" evidence="13">
    <location>
        <begin position="216"/>
        <end position="611"/>
    </location>
</feature>
<evidence type="ECO:0000259" key="13">
    <source>
        <dbReference type="Pfam" id="PF00593"/>
    </source>
</evidence>
<keyword evidence="7 11" id="KW-0798">TonB box</keyword>
<evidence type="ECO:0000256" key="12">
    <source>
        <dbReference type="SAM" id="SignalP"/>
    </source>
</evidence>
<organism evidence="15 16">
    <name type="scientific">Sphingomonas cavernae</name>
    <dbReference type="NCBI Taxonomy" id="2320861"/>
    <lineage>
        <taxon>Bacteria</taxon>
        <taxon>Pseudomonadati</taxon>
        <taxon>Pseudomonadota</taxon>
        <taxon>Alphaproteobacteria</taxon>
        <taxon>Sphingomonadales</taxon>
        <taxon>Sphingomonadaceae</taxon>
        <taxon>Sphingomonas</taxon>
    </lineage>
</organism>
<keyword evidence="2 10" id="KW-0813">Transport</keyword>
<evidence type="ECO:0000256" key="8">
    <source>
        <dbReference type="ARBA" id="ARBA00023136"/>
    </source>
</evidence>
<dbReference type="InterPro" id="IPR036942">
    <property type="entry name" value="Beta-barrel_TonB_sf"/>
</dbReference>
<keyword evidence="9 10" id="KW-0998">Cell outer membrane</keyword>
<dbReference type="Gene3D" id="2.170.130.10">
    <property type="entry name" value="TonB-dependent receptor, plug domain"/>
    <property type="match status" value="1"/>
</dbReference>
<dbReference type="Gene3D" id="2.40.170.20">
    <property type="entry name" value="TonB-dependent receptor, beta-barrel domain"/>
    <property type="match status" value="1"/>
</dbReference>
<keyword evidence="5 12" id="KW-0732">Signal</keyword>
<feature type="chain" id="PRO_5019346370" evidence="12">
    <location>
        <begin position="21"/>
        <end position="637"/>
    </location>
</feature>
<feature type="signal peptide" evidence="12">
    <location>
        <begin position="1"/>
        <end position="20"/>
    </location>
</feature>
<name>A0A418WLI8_9SPHN</name>
<sequence length="637" mass="68814">MLKTVFLSTTALLAATPALAAPAPDATTLPGDAIVVTATRTPTEADKIASSITVLTKEAIDQSQDIGVTELLIRTPGISFSRNGGYGTTTSLRIRGAETDHTVVVIDGVKLNDPSSTGGGYNFANLLVGDIDRIEILRGPQSILWGSQAIGGVVNIVTATPDAPLEASADIEAGSRETVNARAGVGGITGPVAWRVGGHTFTTDGISAYAPGTEADGYRNVGLNGRATVTITDDVSLDLRGYWTRGRNEFDGFNTDSPEYGVTKEFVGYAGLNVALFDGRFRNRIAYGYTDTKRDNYNPGGFTDHTFDAEGRNERIEYQGTVDIAQGWTAIFGAENERSRFSSESPPFSPVTQGKAEITSFYGQLSVEPISGLTLTGGVRHDDHKTYGGETLFQAGAVWALETGTILRANYGEAFKAPSLYQLFSEYGNTTLNPEEAEGWEVGVEQHLFDDALTLGATWFDRDTTNQIDFFSCFGTTGDPLCVNPATGLSRFGYYANTARTHAQGVELAAAARIGTRFTLSGNYSWIEAENRVAGPNFGNWLPRRPRETANLTADYDWAFGLSTGVAVRWSGKSYDNASNTFVLDAYTLVDLRAEYELSENVSLFGRVENLFDEEYETVRNYGTLGRSVYAGLRTRF</sequence>
<evidence type="ECO:0000256" key="5">
    <source>
        <dbReference type="ARBA" id="ARBA00022729"/>
    </source>
</evidence>
<keyword evidence="16" id="KW-1185">Reference proteome</keyword>
<evidence type="ECO:0000256" key="7">
    <source>
        <dbReference type="ARBA" id="ARBA00023077"/>
    </source>
</evidence>
<evidence type="ECO:0000313" key="15">
    <source>
        <dbReference type="EMBL" id="RJF90719.1"/>
    </source>
</evidence>
<evidence type="ECO:0000256" key="4">
    <source>
        <dbReference type="ARBA" id="ARBA00022692"/>
    </source>
</evidence>
<proteinExistence type="inferred from homology"/>
<dbReference type="InterPro" id="IPR037066">
    <property type="entry name" value="Plug_dom_sf"/>
</dbReference>
<evidence type="ECO:0000256" key="1">
    <source>
        <dbReference type="ARBA" id="ARBA00004571"/>
    </source>
</evidence>
<dbReference type="Proteomes" id="UP000286100">
    <property type="component" value="Unassembled WGS sequence"/>
</dbReference>
<dbReference type="InterPro" id="IPR000531">
    <property type="entry name" value="Beta-barrel_TonB"/>
</dbReference>
<comment type="caution">
    <text evidence="15">The sequence shown here is derived from an EMBL/GenBank/DDBJ whole genome shotgun (WGS) entry which is preliminary data.</text>
</comment>
<comment type="subcellular location">
    <subcellularLocation>
        <location evidence="1 10">Cell outer membrane</location>
        <topology evidence="1 10">Multi-pass membrane protein</topology>
    </subcellularLocation>
</comment>
<dbReference type="RefSeq" id="WP_119762135.1">
    <property type="nucleotide sequence ID" value="NZ_QYUM01000003.1"/>
</dbReference>
<dbReference type="InterPro" id="IPR039426">
    <property type="entry name" value="TonB-dep_rcpt-like"/>
</dbReference>
<evidence type="ECO:0000256" key="9">
    <source>
        <dbReference type="ARBA" id="ARBA00023237"/>
    </source>
</evidence>
<dbReference type="OrthoDB" id="9796221at2"/>
<gene>
    <name evidence="15" type="ORF">D3876_10960</name>
</gene>
<dbReference type="Pfam" id="PF00593">
    <property type="entry name" value="TonB_dep_Rec_b-barrel"/>
    <property type="match status" value="1"/>
</dbReference>
<feature type="domain" description="TonB-dependent receptor plug" evidence="14">
    <location>
        <begin position="46"/>
        <end position="153"/>
    </location>
</feature>
<accession>A0A418WLI8</accession>
<dbReference type="GO" id="GO:0015889">
    <property type="term" value="P:cobalamin transport"/>
    <property type="evidence" value="ECO:0007669"/>
    <property type="project" value="TreeGrafter"/>
</dbReference>
<evidence type="ECO:0000256" key="11">
    <source>
        <dbReference type="RuleBase" id="RU003357"/>
    </source>
</evidence>
<dbReference type="Pfam" id="PF07715">
    <property type="entry name" value="Plug"/>
    <property type="match status" value="1"/>
</dbReference>
<evidence type="ECO:0000313" key="16">
    <source>
        <dbReference type="Proteomes" id="UP000286100"/>
    </source>
</evidence>
<keyword evidence="15" id="KW-0675">Receptor</keyword>
<protein>
    <submittedName>
        <fullName evidence="15">TonB-dependent receptor</fullName>
    </submittedName>
</protein>
<keyword evidence="3 10" id="KW-1134">Transmembrane beta strand</keyword>
<dbReference type="PANTHER" id="PTHR30069:SF53">
    <property type="entry name" value="COLICIN I RECEPTOR-RELATED"/>
    <property type="match status" value="1"/>
</dbReference>
<dbReference type="GO" id="GO:0006811">
    <property type="term" value="P:monoatomic ion transport"/>
    <property type="evidence" value="ECO:0007669"/>
    <property type="project" value="UniProtKB-KW"/>
</dbReference>
<evidence type="ECO:0000256" key="6">
    <source>
        <dbReference type="ARBA" id="ARBA00023065"/>
    </source>
</evidence>
<reference evidence="15 16" key="1">
    <citation type="submission" date="2018-09" db="EMBL/GenBank/DDBJ databases">
        <authorList>
            <person name="Zhu H."/>
        </authorList>
    </citation>
    <scope>NUCLEOTIDE SEQUENCE [LARGE SCALE GENOMIC DNA]</scope>
    <source>
        <strain evidence="15 16">K2R01-6</strain>
    </source>
</reference>
<evidence type="ECO:0000256" key="3">
    <source>
        <dbReference type="ARBA" id="ARBA00022452"/>
    </source>
</evidence>
<evidence type="ECO:0000256" key="10">
    <source>
        <dbReference type="PROSITE-ProRule" id="PRU01360"/>
    </source>
</evidence>
<dbReference type="InterPro" id="IPR012910">
    <property type="entry name" value="Plug_dom"/>
</dbReference>